<keyword evidence="3" id="KW-0812">Transmembrane</keyword>
<dbReference type="Pfam" id="PF01553">
    <property type="entry name" value="Acyltransferase"/>
    <property type="match status" value="1"/>
</dbReference>
<dbReference type="PANTHER" id="PTHR10434:SF40">
    <property type="entry name" value="1-ACYL-SN-GLYCEROL-3-PHOSPHATE ACYLTRANSFERASE"/>
    <property type="match status" value="1"/>
</dbReference>
<proteinExistence type="predicted"/>
<sequence>MLSLKIFFCSLVYTLLLFTSFVLIAPFALLPSPLMNEDRRWRVARLWADVNIYLLEHICGLKYELLGTENIPEERCVLFIKHSSVMEIFIGLKYFSPSSWVGKYELMYVPIFRGAYKKFRLIPVKRGMGRTEVNRVVEQGTSLLSENKWIIIFPEGTRMPYKQTKKYGLSGSLLAKGTGKPVLPISHNAGKYWKRRGLLKYPGTVYFSVGPCVSTQDKTVDEINNAVQTWIENEITVIDRY</sequence>
<keyword evidence="2" id="KW-0012">Acyltransferase</keyword>
<dbReference type="GO" id="GO:0006654">
    <property type="term" value="P:phosphatidic acid biosynthetic process"/>
    <property type="evidence" value="ECO:0007669"/>
    <property type="project" value="TreeGrafter"/>
</dbReference>
<keyword evidence="3" id="KW-1133">Transmembrane helix</keyword>
<evidence type="ECO:0000313" key="5">
    <source>
        <dbReference type="EMBL" id="SVB26031.1"/>
    </source>
</evidence>
<evidence type="ECO:0000256" key="3">
    <source>
        <dbReference type="SAM" id="Phobius"/>
    </source>
</evidence>
<dbReference type="GO" id="GO:0003841">
    <property type="term" value="F:1-acylglycerol-3-phosphate O-acyltransferase activity"/>
    <property type="evidence" value="ECO:0007669"/>
    <property type="project" value="TreeGrafter"/>
</dbReference>
<dbReference type="AlphaFoldDB" id="A0A382CK79"/>
<evidence type="ECO:0000259" key="4">
    <source>
        <dbReference type="SMART" id="SM00563"/>
    </source>
</evidence>
<keyword evidence="3" id="KW-0472">Membrane</keyword>
<dbReference type="CDD" id="cd07989">
    <property type="entry name" value="LPLAT_AGPAT-like"/>
    <property type="match status" value="1"/>
</dbReference>
<keyword evidence="1" id="KW-0808">Transferase</keyword>
<accession>A0A382CK79</accession>
<dbReference type="InterPro" id="IPR002123">
    <property type="entry name" value="Plipid/glycerol_acylTrfase"/>
</dbReference>
<feature type="domain" description="Phospholipid/glycerol acyltransferase" evidence="4">
    <location>
        <begin position="76"/>
        <end position="190"/>
    </location>
</feature>
<name>A0A382CK79_9ZZZZ</name>
<feature type="transmembrane region" description="Helical" evidence="3">
    <location>
        <begin position="6"/>
        <end position="30"/>
    </location>
</feature>
<dbReference type="SUPFAM" id="SSF69593">
    <property type="entry name" value="Glycerol-3-phosphate (1)-acyltransferase"/>
    <property type="match status" value="1"/>
</dbReference>
<gene>
    <name evidence="5" type="ORF">METZ01_LOCUS178885</name>
</gene>
<evidence type="ECO:0000256" key="2">
    <source>
        <dbReference type="ARBA" id="ARBA00023315"/>
    </source>
</evidence>
<dbReference type="SMART" id="SM00563">
    <property type="entry name" value="PlsC"/>
    <property type="match status" value="1"/>
</dbReference>
<protein>
    <recommendedName>
        <fullName evidence="4">Phospholipid/glycerol acyltransferase domain-containing protein</fullName>
    </recommendedName>
</protein>
<reference evidence="5" key="1">
    <citation type="submission" date="2018-05" db="EMBL/GenBank/DDBJ databases">
        <authorList>
            <person name="Lanie J.A."/>
            <person name="Ng W.-L."/>
            <person name="Kazmierczak K.M."/>
            <person name="Andrzejewski T.M."/>
            <person name="Davidsen T.M."/>
            <person name="Wayne K.J."/>
            <person name="Tettelin H."/>
            <person name="Glass J.I."/>
            <person name="Rusch D."/>
            <person name="Podicherti R."/>
            <person name="Tsui H.-C.T."/>
            <person name="Winkler M.E."/>
        </authorList>
    </citation>
    <scope>NUCLEOTIDE SEQUENCE</scope>
</reference>
<evidence type="ECO:0000256" key="1">
    <source>
        <dbReference type="ARBA" id="ARBA00022679"/>
    </source>
</evidence>
<organism evidence="5">
    <name type="scientific">marine metagenome</name>
    <dbReference type="NCBI Taxonomy" id="408172"/>
    <lineage>
        <taxon>unclassified sequences</taxon>
        <taxon>metagenomes</taxon>
        <taxon>ecological metagenomes</taxon>
    </lineage>
</organism>
<dbReference type="EMBL" id="UINC01034729">
    <property type="protein sequence ID" value="SVB26031.1"/>
    <property type="molecule type" value="Genomic_DNA"/>
</dbReference>
<dbReference type="PANTHER" id="PTHR10434">
    <property type="entry name" value="1-ACYL-SN-GLYCEROL-3-PHOSPHATE ACYLTRANSFERASE"/>
    <property type="match status" value="1"/>
</dbReference>